<dbReference type="AlphaFoldDB" id="A0A0A9X6M5"/>
<keyword evidence="6" id="KW-0378">Hydrolase</keyword>
<name>A0A0A9X6M5_LYGHE</name>
<evidence type="ECO:0000256" key="6">
    <source>
        <dbReference type="ARBA" id="ARBA00022801"/>
    </source>
</evidence>
<protein>
    <submittedName>
        <fullName evidence="9">Putative nuclease HARBI1</fullName>
    </submittedName>
</protein>
<dbReference type="GO" id="GO:0004518">
    <property type="term" value="F:nuclease activity"/>
    <property type="evidence" value="ECO:0007669"/>
    <property type="project" value="UniProtKB-KW"/>
</dbReference>
<organism evidence="9">
    <name type="scientific">Lygus hesperus</name>
    <name type="common">Western plant bug</name>
    <dbReference type="NCBI Taxonomy" id="30085"/>
    <lineage>
        <taxon>Eukaryota</taxon>
        <taxon>Metazoa</taxon>
        <taxon>Ecdysozoa</taxon>
        <taxon>Arthropoda</taxon>
        <taxon>Hexapoda</taxon>
        <taxon>Insecta</taxon>
        <taxon>Pterygota</taxon>
        <taxon>Neoptera</taxon>
        <taxon>Paraneoptera</taxon>
        <taxon>Hemiptera</taxon>
        <taxon>Heteroptera</taxon>
        <taxon>Panheteroptera</taxon>
        <taxon>Cimicomorpha</taxon>
        <taxon>Miridae</taxon>
        <taxon>Mirini</taxon>
        <taxon>Lygus</taxon>
    </lineage>
</organism>
<dbReference type="GO" id="GO:0046872">
    <property type="term" value="F:metal ion binding"/>
    <property type="evidence" value="ECO:0007669"/>
    <property type="project" value="UniProtKB-KW"/>
</dbReference>
<feature type="non-terminal residue" evidence="9">
    <location>
        <position position="369"/>
    </location>
</feature>
<dbReference type="PANTHER" id="PTHR22930:SF289">
    <property type="entry name" value="DDE TNP4 DOMAIN-CONTAINING PROTEIN-RELATED"/>
    <property type="match status" value="1"/>
</dbReference>
<feature type="domain" description="DDE Tnp4" evidence="8">
    <location>
        <begin position="155"/>
        <end position="303"/>
    </location>
</feature>
<sequence>MPSDEDIDDFLDFVNYVERVKRPMRRYSRHNLELPFYELNVDQFFERYRFSKETVTNAIVPLIANEGSQHDNRGLPISTLAKALVALRFYATGSMQIVCGDLRSLSQPSISRIINVTSRSIALHLRRFVTFPRDLTDLKTEFYRIANFPDVVGCIDCTHVPIKSPGGQNGEVFRNRKGWMSLNVQVVAGPRLEILDIVVRWPGSAHNSRIFENSGVMVKFEQQIINGILLGDGGYRQRRYLFTPILNPSSPSEQRYNRAHIKTRNTVERCFGVWKRRFSCLYKKLNKLSTTRNIITATAVLHNIALSLSLSNHSLSLMASLSLSPLFPTVQRSLCRPFVAPTTNNRRKGEYRVLLASVKKKERNHSRTQ</sequence>
<evidence type="ECO:0000256" key="3">
    <source>
        <dbReference type="ARBA" id="ARBA00006958"/>
    </source>
</evidence>
<keyword evidence="4" id="KW-0540">Nuclease</keyword>
<dbReference type="InterPro" id="IPR027806">
    <property type="entry name" value="HARBI1_dom"/>
</dbReference>
<dbReference type="InterPro" id="IPR045249">
    <property type="entry name" value="HARBI1-like"/>
</dbReference>
<evidence type="ECO:0000313" key="9">
    <source>
        <dbReference type="EMBL" id="JAG15306.1"/>
    </source>
</evidence>
<evidence type="ECO:0000256" key="7">
    <source>
        <dbReference type="ARBA" id="ARBA00023242"/>
    </source>
</evidence>
<evidence type="ECO:0000256" key="1">
    <source>
        <dbReference type="ARBA" id="ARBA00001968"/>
    </source>
</evidence>
<evidence type="ECO:0000259" key="8">
    <source>
        <dbReference type="Pfam" id="PF13359"/>
    </source>
</evidence>
<keyword evidence="7" id="KW-0539">Nucleus</keyword>
<keyword evidence="5" id="KW-0479">Metal-binding</keyword>
<proteinExistence type="inferred from homology"/>
<evidence type="ECO:0000256" key="4">
    <source>
        <dbReference type="ARBA" id="ARBA00022722"/>
    </source>
</evidence>
<comment type="cofactor">
    <cofactor evidence="1">
        <name>a divalent metal cation</name>
        <dbReference type="ChEBI" id="CHEBI:60240"/>
    </cofactor>
</comment>
<dbReference type="Pfam" id="PF13359">
    <property type="entry name" value="DDE_Tnp_4"/>
    <property type="match status" value="1"/>
</dbReference>
<dbReference type="EMBL" id="GBHO01028298">
    <property type="protein sequence ID" value="JAG15306.1"/>
    <property type="molecule type" value="Transcribed_RNA"/>
</dbReference>
<reference evidence="9" key="2">
    <citation type="submission" date="2014-07" db="EMBL/GenBank/DDBJ databases">
        <authorList>
            <person name="Hull J."/>
        </authorList>
    </citation>
    <scope>NUCLEOTIDE SEQUENCE</scope>
</reference>
<evidence type="ECO:0000256" key="2">
    <source>
        <dbReference type="ARBA" id="ARBA00004123"/>
    </source>
</evidence>
<evidence type="ECO:0000256" key="5">
    <source>
        <dbReference type="ARBA" id="ARBA00022723"/>
    </source>
</evidence>
<comment type="subcellular location">
    <subcellularLocation>
        <location evidence="2">Nucleus</location>
    </subcellularLocation>
</comment>
<dbReference type="PANTHER" id="PTHR22930">
    <property type="match status" value="1"/>
</dbReference>
<gene>
    <name evidence="9" type="primary">harbi1_5</name>
    <name evidence="9" type="ORF">CM83_16116</name>
</gene>
<reference evidence="9" key="1">
    <citation type="journal article" date="2014" name="PLoS ONE">
        <title>Transcriptome-Based Identification of ABC Transporters in the Western Tarnished Plant Bug Lygus hesperus.</title>
        <authorList>
            <person name="Hull J.J."/>
            <person name="Chaney K."/>
            <person name="Geib S.M."/>
            <person name="Fabrick J.A."/>
            <person name="Brent C.S."/>
            <person name="Walsh D."/>
            <person name="Lavine L.C."/>
        </authorList>
    </citation>
    <scope>NUCLEOTIDE SEQUENCE</scope>
</reference>
<dbReference type="GO" id="GO:0016787">
    <property type="term" value="F:hydrolase activity"/>
    <property type="evidence" value="ECO:0007669"/>
    <property type="project" value="UniProtKB-KW"/>
</dbReference>
<dbReference type="GO" id="GO:0005634">
    <property type="term" value="C:nucleus"/>
    <property type="evidence" value="ECO:0007669"/>
    <property type="project" value="UniProtKB-SubCell"/>
</dbReference>
<comment type="similarity">
    <text evidence="3">Belongs to the HARBI1 family.</text>
</comment>
<accession>A0A0A9X6M5</accession>